<keyword evidence="3" id="KW-1185">Reference proteome</keyword>
<dbReference type="Proteomes" id="UP000004088">
    <property type="component" value="Unassembled WGS sequence"/>
</dbReference>
<feature type="compositionally biased region" description="Basic residues" evidence="1">
    <location>
        <begin position="43"/>
        <end position="54"/>
    </location>
</feature>
<name>F0EWL6_9NEIS</name>
<protein>
    <submittedName>
        <fullName evidence="2">Uncharacterized protein</fullName>
    </submittedName>
</protein>
<organism evidence="2 3">
    <name type="scientific">Kingella denitrificans ATCC 33394</name>
    <dbReference type="NCBI Taxonomy" id="888741"/>
    <lineage>
        <taxon>Bacteria</taxon>
        <taxon>Pseudomonadati</taxon>
        <taxon>Pseudomonadota</taxon>
        <taxon>Betaproteobacteria</taxon>
        <taxon>Neisseriales</taxon>
        <taxon>Neisseriaceae</taxon>
        <taxon>Kingella</taxon>
    </lineage>
</organism>
<comment type="caution">
    <text evidence="2">The sequence shown here is derived from an EMBL/GenBank/DDBJ whole genome shotgun (WGS) entry which is preliminary data.</text>
</comment>
<proteinExistence type="predicted"/>
<evidence type="ECO:0000313" key="2">
    <source>
        <dbReference type="EMBL" id="EGC18097.1"/>
    </source>
</evidence>
<sequence>MAAQRHAPVQYGPILMLAANRCRLLFQFQKQPALYGRNTSTRRSQRYPHQRQIA</sequence>
<dbReference type="EMBL" id="AEWV01000006">
    <property type="protein sequence ID" value="EGC18097.1"/>
    <property type="molecule type" value="Genomic_DNA"/>
</dbReference>
<dbReference type="AlphaFoldDB" id="F0EWL6"/>
<feature type="region of interest" description="Disordered" evidence="1">
    <location>
        <begin position="35"/>
        <end position="54"/>
    </location>
</feature>
<evidence type="ECO:0000256" key="1">
    <source>
        <dbReference type="SAM" id="MobiDB-lite"/>
    </source>
</evidence>
<evidence type="ECO:0000313" key="3">
    <source>
        <dbReference type="Proteomes" id="UP000004088"/>
    </source>
</evidence>
<dbReference type="HOGENOM" id="CLU_3044267_0_0_4"/>
<reference evidence="2 3" key="1">
    <citation type="submission" date="2011-01" db="EMBL/GenBank/DDBJ databases">
        <authorList>
            <person name="Muzny D."/>
            <person name="Qin X."/>
            <person name="Deng J."/>
            <person name="Jiang H."/>
            <person name="Liu Y."/>
            <person name="Qu J."/>
            <person name="Song X.-Z."/>
            <person name="Zhang L."/>
            <person name="Thornton R."/>
            <person name="Coyle M."/>
            <person name="Francisco L."/>
            <person name="Jackson L."/>
            <person name="Javaid M."/>
            <person name="Korchina V."/>
            <person name="Kovar C."/>
            <person name="Mata R."/>
            <person name="Mathew T."/>
            <person name="Ngo R."/>
            <person name="Nguyen L."/>
            <person name="Nguyen N."/>
            <person name="Okwuonu G."/>
            <person name="Ongeri F."/>
            <person name="Pham C."/>
            <person name="Simmons D."/>
            <person name="Wilczek-Boney K."/>
            <person name="Hale W."/>
            <person name="Jakkamsetti A."/>
            <person name="Pham P."/>
            <person name="Ruth R."/>
            <person name="San Lucas F."/>
            <person name="Warren J."/>
            <person name="Zhang J."/>
            <person name="Zhao Z."/>
            <person name="Zhou C."/>
            <person name="Zhu D."/>
            <person name="Lee S."/>
            <person name="Bess C."/>
            <person name="Blankenburg K."/>
            <person name="Forbes L."/>
            <person name="Fu Q."/>
            <person name="Gubbala S."/>
            <person name="Hirani K."/>
            <person name="Jayaseelan J.C."/>
            <person name="Lara F."/>
            <person name="Munidasa M."/>
            <person name="Palculict T."/>
            <person name="Patil S."/>
            <person name="Pu L.-L."/>
            <person name="Saada N."/>
            <person name="Tang L."/>
            <person name="Weissenberger G."/>
            <person name="Zhu Y."/>
            <person name="Hemphill L."/>
            <person name="Shang Y."/>
            <person name="Youmans B."/>
            <person name="Ayvaz T."/>
            <person name="Ross M."/>
            <person name="Santibanez J."/>
            <person name="Aqrawi P."/>
            <person name="Gross S."/>
            <person name="Joshi V."/>
            <person name="Fowler G."/>
            <person name="Nazareth L."/>
            <person name="Reid J."/>
            <person name="Worley K."/>
            <person name="Petrosino J."/>
            <person name="Highlander S."/>
            <person name="Gibbs R."/>
        </authorList>
    </citation>
    <scope>NUCLEOTIDE SEQUENCE [LARGE SCALE GENOMIC DNA]</scope>
    <source>
        <strain evidence="2 3">ATCC 33394</strain>
    </source>
</reference>
<accession>F0EWL6</accession>
<gene>
    <name evidence="2" type="ORF">HMPREF9098_0246</name>
</gene>